<proteinExistence type="predicted"/>
<feature type="chain" id="PRO_5020426863" evidence="2">
    <location>
        <begin position="22"/>
        <end position="141"/>
    </location>
</feature>
<evidence type="ECO:0000313" key="3">
    <source>
        <dbReference type="EMBL" id="TGY92242.1"/>
    </source>
</evidence>
<dbReference type="RefSeq" id="WP_135945376.1">
    <property type="nucleotide sequence ID" value="NZ_BMEI01000003.1"/>
</dbReference>
<evidence type="ECO:0000256" key="2">
    <source>
        <dbReference type="SAM" id="SignalP"/>
    </source>
</evidence>
<sequence>MTVSLLALSAALAAAEPAASASVLPDGLIVDARLRYEHVDQAGLSEDADALTLRTRFGFKTPRRTGFATLIEDENTLHLVDDFADTVEPAPGFPVVADPEITELNRLQLSFETEEKADRGDGLHGGAPVPARETARPRSDA</sequence>
<organism evidence="3 4">
    <name type="scientific">Marinicauda pacifica</name>
    <dbReference type="NCBI Taxonomy" id="1133559"/>
    <lineage>
        <taxon>Bacteria</taxon>
        <taxon>Pseudomonadati</taxon>
        <taxon>Pseudomonadota</taxon>
        <taxon>Alphaproteobacteria</taxon>
        <taxon>Maricaulales</taxon>
        <taxon>Maricaulaceae</taxon>
        <taxon>Marinicauda</taxon>
    </lineage>
</organism>
<dbReference type="Proteomes" id="UP000305451">
    <property type="component" value="Unassembled WGS sequence"/>
</dbReference>
<dbReference type="AlphaFoldDB" id="A0A4S2H9Y0"/>
<feature type="region of interest" description="Disordered" evidence="1">
    <location>
        <begin position="112"/>
        <end position="141"/>
    </location>
</feature>
<accession>A0A4S2H9Y0</accession>
<gene>
    <name evidence="3" type="ORF">E5162_11350</name>
</gene>
<evidence type="ECO:0000256" key="1">
    <source>
        <dbReference type="SAM" id="MobiDB-lite"/>
    </source>
</evidence>
<keyword evidence="2" id="KW-0732">Signal</keyword>
<feature type="signal peptide" evidence="2">
    <location>
        <begin position="1"/>
        <end position="21"/>
    </location>
</feature>
<keyword evidence="4" id="KW-1185">Reference proteome</keyword>
<reference evidence="3 4" key="1">
    <citation type="journal article" date="2013" name="Int. J. Syst. Evol. Microbiol.">
        <title>Marinicauda pacifica gen. nov., sp. nov., a prosthecate alphaproteobacterium of the family Hyphomonadaceae isolated from deep seawater.</title>
        <authorList>
            <person name="Zhang X.Y."/>
            <person name="Li G.W."/>
            <person name="Wang C.S."/>
            <person name="Zhang Y.J."/>
            <person name="Xu X.W."/>
            <person name="Li H."/>
            <person name="Liu A."/>
            <person name="Liu C."/>
            <person name="Xie B.B."/>
            <person name="Qin Q.L."/>
            <person name="Xu Z."/>
            <person name="Chen X.L."/>
            <person name="Zhou B.C."/>
            <person name="Zhang Y.Z."/>
        </authorList>
    </citation>
    <scope>NUCLEOTIDE SEQUENCE [LARGE SCALE GENOMIC DNA]</scope>
    <source>
        <strain evidence="3 4">P-1 km-3</strain>
    </source>
</reference>
<feature type="compositionally biased region" description="Basic and acidic residues" evidence="1">
    <location>
        <begin position="113"/>
        <end position="122"/>
    </location>
</feature>
<protein>
    <submittedName>
        <fullName evidence="3">Uncharacterized protein</fullName>
    </submittedName>
</protein>
<comment type="caution">
    <text evidence="3">The sequence shown here is derived from an EMBL/GenBank/DDBJ whole genome shotgun (WGS) entry which is preliminary data.</text>
</comment>
<dbReference type="EMBL" id="SRXV01000003">
    <property type="protein sequence ID" value="TGY92242.1"/>
    <property type="molecule type" value="Genomic_DNA"/>
</dbReference>
<dbReference type="OrthoDB" id="9767539at2"/>
<evidence type="ECO:0000313" key="4">
    <source>
        <dbReference type="Proteomes" id="UP000305451"/>
    </source>
</evidence>
<name>A0A4S2H9Y0_9PROT</name>